<sequence>MLTDLPLPQLRTYTSAYRAPDDFDDFWRETLAEAANHELAVAVTPVETALRTLDVFEVTYAGFGGHPIQAWLRMPRERTGPLPAVVQFHGYGSGRGSAVEELLWPSAGYAQLQVDVRGQGGAHAGGTTGDPAGSGPSFPGFLTRGIESRETYFYRRVFTDAARAVAAARTLDVVDPSRVAVAGNSQGGGIALAAAALVPDVAALYAQAPFLCDLRRASLIAGKPPYTELAGYLAAQRHEVDRTFEVLSYFDGVGFAGRAVAPAHFSVGLMDDVVPPSTVFGAYNAYRGPKNLDVWEYNGHEAGGGQDLENVLAAFEPLLKPGS</sequence>
<evidence type="ECO:0000259" key="1">
    <source>
        <dbReference type="Pfam" id="PF05448"/>
    </source>
</evidence>
<evidence type="ECO:0000313" key="3">
    <source>
        <dbReference type="Proteomes" id="UP001330812"/>
    </source>
</evidence>
<dbReference type="Gene3D" id="3.40.50.1820">
    <property type="entry name" value="alpha/beta hydrolase"/>
    <property type="match status" value="1"/>
</dbReference>
<dbReference type="InterPro" id="IPR029058">
    <property type="entry name" value="AB_hydrolase_fold"/>
</dbReference>
<dbReference type="Proteomes" id="UP001330812">
    <property type="component" value="Chromosome"/>
</dbReference>
<dbReference type="RefSeq" id="WP_326568687.1">
    <property type="nucleotide sequence ID" value="NZ_CP142149.1"/>
</dbReference>
<dbReference type="PANTHER" id="PTHR40111:SF1">
    <property type="entry name" value="CEPHALOSPORIN-C DEACETYLASE"/>
    <property type="match status" value="1"/>
</dbReference>
<name>A0ABZ1I5Q9_9PSEU</name>
<evidence type="ECO:0000313" key="2">
    <source>
        <dbReference type="EMBL" id="WSE29728.1"/>
    </source>
</evidence>
<protein>
    <submittedName>
        <fullName evidence="2">Acetylxylan esterase</fullName>
    </submittedName>
</protein>
<gene>
    <name evidence="2" type="ORF">VSH64_44240</name>
</gene>
<dbReference type="Pfam" id="PF05448">
    <property type="entry name" value="AXE1"/>
    <property type="match status" value="1"/>
</dbReference>
<dbReference type="PANTHER" id="PTHR40111">
    <property type="entry name" value="CEPHALOSPORIN-C DEACETYLASE"/>
    <property type="match status" value="1"/>
</dbReference>
<dbReference type="SUPFAM" id="SSF53474">
    <property type="entry name" value="alpha/beta-Hydrolases"/>
    <property type="match status" value="1"/>
</dbReference>
<reference evidence="2 3" key="1">
    <citation type="journal article" date="2015" name="Int. J. Syst. Evol. Microbiol.">
        <title>Amycolatopsis rhabdoformis sp. nov., an actinomycete isolated from a tropical forest soil.</title>
        <authorList>
            <person name="Souza W.R."/>
            <person name="Silva R.E."/>
            <person name="Goodfellow M."/>
            <person name="Busarakam K."/>
            <person name="Figueiro F.S."/>
            <person name="Ferreira D."/>
            <person name="Rodrigues-Filho E."/>
            <person name="Moraes L.A.B."/>
            <person name="Zucchi T.D."/>
        </authorList>
    </citation>
    <scope>NUCLEOTIDE SEQUENCE [LARGE SCALE GENOMIC DNA]</scope>
    <source>
        <strain evidence="2 3">NCIMB 14900</strain>
    </source>
</reference>
<accession>A0ABZ1I5Q9</accession>
<dbReference type="EMBL" id="CP142149">
    <property type="protein sequence ID" value="WSE29728.1"/>
    <property type="molecule type" value="Genomic_DNA"/>
</dbReference>
<keyword evidence="3" id="KW-1185">Reference proteome</keyword>
<organism evidence="2 3">
    <name type="scientific">Amycolatopsis rhabdoformis</name>
    <dbReference type="NCBI Taxonomy" id="1448059"/>
    <lineage>
        <taxon>Bacteria</taxon>
        <taxon>Bacillati</taxon>
        <taxon>Actinomycetota</taxon>
        <taxon>Actinomycetes</taxon>
        <taxon>Pseudonocardiales</taxon>
        <taxon>Pseudonocardiaceae</taxon>
        <taxon>Amycolatopsis</taxon>
    </lineage>
</organism>
<proteinExistence type="predicted"/>
<feature type="domain" description="Acetyl xylan esterase" evidence="1">
    <location>
        <begin position="2"/>
        <end position="306"/>
    </location>
</feature>
<dbReference type="InterPro" id="IPR008391">
    <property type="entry name" value="AXE1_dom"/>
</dbReference>
<dbReference type="InterPro" id="IPR039069">
    <property type="entry name" value="CE7"/>
</dbReference>